<dbReference type="InterPro" id="IPR050206">
    <property type="entry name" value="FtsK/SpoIIIE/SftA"/>
</dbReference>
<proteinExistence type="inferred from homology"/>
<evidence type="ECO:0000256" key="1">
    <source>
        <dbReference type="ARBA" id="ARBA00004141"/>
    </source>
</evidence>
<protein>
    <submittedName>
        <fullName evidence="11">FtsK/SpoIIIE family protein</fullName>
    </submittedName>
</protein>
<evidence type="ECO:0000256" key="4">
    <source>
        <dbReference type="ARBA" id="ARBA00022829"/>
    </source>
</evidence>
<dbReference type="AlphaFoldDB" id="A0A133ZQF4"/>
<gene>
    <name evidence="11" type="ORF">HMPREF3186_01693</name>
</gene>
<dbReference type="GO" id="GO:0007059">
    <property type="term" value="P:chromosome segregation"/>
    <property type="evidence" value="ECO:0007669"/>
    <property type="project" value="UniProtKB-KW"/>
</dbReference>
<evidence type="ECO:0000256" key="2">
    <source>
        <dbReference type="ARBA" id="ARBA00006474"/>
    </source>
</evidence>
<comment type="caution">
    <text evidence="11">The sequence shown here is derived from an EMBL/GenBank/DDBJ whole genome shotgun (WGS) entry which is preliminary data.</text>
</comment>
<dbReference type="Gene3D" id="1.10.10.10">
    <property type="entry name" value="Winged helix-like DNA-binding domain superfamily/Winged helix DNA-binding domain"/>
    <property type="match status" value="1"/>
</dbReference>
<keyword evidence="5 7" id="KW-0067">ATP-binding</keyword>
<dbReference type="InterPro" id="IPR002543">
    <property type="entry name" value="FtsK_dom"/>
</dbReference>
<evidence type="ECO:0000259" key="10">
    <source>
        <dbReference type="PROSITE" id="PS50901"/>
    </source>
</evidence>
<dbReference type="InterPro" id="IPR003593">
    <property type="entry name" value="AAA+_ATPase"/>
</dbReference>
<dbReference type="CDD" id="cd01127">
    <property type="entry name" value="TrwB_TraG_TraD_VirD4"/>
    <property type="match status" value="1"/>
</dbReference>
<dbReference type="EMBL" id="LSDC01000123">
    <property type="protein sequence ID" value="KXB57640.1"/>
    <property type="molecule type" value="Genomic_DNA"/>
</dbReference>
<feature type="transmembrane region" description="Helical" evidence="9">
    <location>
        <begin position="51"/>
        <end position="74"/>
    </location>
</feature>
<evidence type="ECO:0000256" key="5">
    <source>
        <dbReference type="ARBA" id="ARBA00022840"/>
    </source>
</evidence>
<dbReference type="SUPFAM" id="SSF46785">
    <property type="entry name" value="Winged helix' DNA-binding domain"/>
    <property type="match status" value="1"/>
</dbReference>
<dbReference type="Pfam" id="PF01580">
    <property type="entry name" value="FtsK_SpoIIIE"/>
    <property type="match status" value="1"/>
</dbReference>
<keyword evidence="6" id="KW-0238">DNA-binding</keyword>
<dbReference type="GO" id="GO:0003677">
    <property type="term" value="F:DNA binding"/>
    <property type="evidence" value="ECO:0007669"/>
    <property type="project" value="UniProtKB-KW"/>
</dbReference>
<feature type="region of interest" description="Disordered" evidence="8">
    <location>
        <begin position="1"/>
        <end position="30"/>
    </location>
</feature>
<dbReference type="SMART" id="SM00382">
    <property type="entry name" value="AAA"/>
    <property type="match status" value="1"/>
</dbReference>
<comment type="similarity">
    <text evidence="2">Belongs to the FtsK/SpoIIIE/SftA family.</text>
</comment>
<name>A0A133ZQF4_9BACL</name>
<evidence type="ECO:0000256" key="6">
    <source>
        <dbReference type="ARBA" id="ARBA00023125"/>
    </source>
</evidence>
<evidence type="ECO:0000256" key="8">
    <source>
        <dbReference type="SAM" id="MobiDB-lite"/>
    </source>
</evidence>
<feature type="compositionally biased region" description="Polar residues" evidence="8">
    <location>
        <begin position="684"/>
        <end position="698"/>
    </location>
</feature>
<dbReference type="SMART" id="SM00843">
    <property type="entry name" value="Ftsk_gamma"/>
    <property type="match status" value="1"/>
</dbReference>
<dbReference type="Gene3D" id="3.30.980.40">
    <property type="match status" value="1"/>
</dbReference>
<feature type="transmembrane region" description="Helical" evidence="9">
    <location>
        <begin position="109"/>
        <end position="128"/>
    </location>
</feature>
<feature type="region of interest" description="Disordered" evidence="8">
    <location>
        <begin position="684"/>
        <end position="703"/>
    </location>
</feature>
<feature type="transmembrane region" description="Helical" evidence="9">
    <location>
        <begin position="161"/>
        <end position="187"/>
    </location>
</feature>
<feature type="domain" description="FtsK" evidence="10">
    <location>
        <begin position="438"/>
        <end position="629"/>
    </location>
</feature>
<evidence type="ECO:0000256" key="3">
    <source>
        <dbReference type="ARBA" id="ARBA00022741"/>
    </source>
</evidence>
<dbReference type="SUPFAM" id="SSF52540">
    <property type="entry name" value="P-loop containing nucleoside triphosphate hydrolases"/>
    <property type="match status" value="1"/>
</dbReference>
<reference evidence="12" key="1">
    <citation type="submission" date="2016-01" db="EMBL/GenBank/DDBJ databases">
        <authorList>
            <person name="Mitreva M."/>
            <person name="Pepin K.H."/>
            <person name="Mihindukulasuriya K.A."/>
            <person name="Fulton R."/>
            <person name="Fronick C."/>
            <person name="O'Laughlin M."/>
            <person name="Miner T."/>
            <person name="Herter B."/>
            <person name="Rosa B.A."/>
            <person name="Cordes M."/>
            <person name="Tomlinson C."/>
            <person name="Wollam A."/>
            <person name="Palsikar V.B."/>
            <person name="Mardis E.R."/>
            <person name="Wilson R.K."/>
        </authorList>
    </citation>
    <scope>NUCLEOTIDE SEQUENCE [LARGE SCALE GENOMIC DNA]</scope>
    <source>
        <strain evidence="12">DNF01167</strain>
    </source>
</reference>
<dbReference type="Proteomes" id="UP000070355">
    <property type="component" value="Unassembled WGS sequence"/>
</dbReference>
<organism evidence="11 12">
    <name type="scientific">Gemella haemolysans</name>
    <dbReference type="NCBI Taxonomy" id="1379"/>
    <lineage>
        <taxon>Bacteria</taxon>
        <taxon>Bacillati</taxon>
        <taxon>Bacillota</taxon>
        <taxon>Bacilli</taxon>
        <taxon>Bacillales</taxon>
        <taxon>Gemellaceae</taxon>
        <taxon>Gemella</taxon>
    </lineage>
</organism>
<keyword evidence="9" id="KW-1133">Transmembrane helix</keyword>
<accession>A0A133ZQF4</accession>
<dbReference type="InterPro" id="IPR036390">
    <property type="entry name" value="WH_DNA-bd_sf"/>
</dbReference>
<dbReference type="InterPro" id="IPR018541">
    <property type="entry name" value="Ftsk_gamma"/>
</dbReference>
<evidence type="ECO:0000256" key="7">
    <source>
        <dbReference type="PROSITE-ProRule" id="PRU00289"/>
    </source>
</evidence>
<keyword evidence="9" id="KW-0472">Membrane</keyword>
<feature type="transmembrane region" description="Helical" evidence="9">
    <location>
        <begin position="80"/>
        <end position="102"/>
    </location>
</feature>
<dbReference type="Pfam" id="PF17854">
    <property type="entry name" value="FtsK_alpha"/>
    <property type="match status" value="1"/>
</dbReference>
<dbReference type="InterPro" id="IPR036388">
    <property type="entry name" value="WH-like_DNA-bd_sf"/>
</dbReference>
<keyword evidence="4" id="KW-0159">Chromosome partition</keyword>
<dbReference type="PROSITE" id="PS50901">
    <property type="entry name" value="FTSK"/>
    <property type="match status" value="1"/>
</dbReference>
<evidence type="ECO:0000313" key="11">
    <source>
        <dbReference type="EMBL" id="KXB57640.1"/>
    </source>
</evidence>
<feature type="binding site" evidence="7">
    <location>
        <begin position="455"/>
        <end position="462"/>
    </location>
    <ligand>
        <name>ATP</name>
        <dbReference type="ChEBI" id="CHEBI:30616"/>
    </ligand>
</feature>
<dbReference type="PANTHER" id="PTHR22683:SF41">
    <property type="entry name" value="DNA TRANSLOCASE FTSK"/>
    <property type="match status" value="1"/>
</dbReference>
<dbReference type="STRING" id="1379.HMPREF3186_01693"/>
<keyword evidence="3 7" id="KW-0547">Nucleotide-binding</keyword>
<dbReference type="PATRIC" id="fig|1379.3.peg.1684"/>
<dbReference type="GO" id="GO:0016020">
    <property type="term" value="C:membrane"/>
    <property type="evidence" value="ECO:0007669"/>
    <property type="project" value="UniProtKB-SubCell"/>
</dbReference>
<dbReference type="Gene3D" id="3.40.50.300">
    <property type="entry name" value="P-loop containing nucleotide triphosphate hydrolases"/>
    <property type="match status" value="1"/>
</dbReference>
<sequence>MSNKKTKSTKKTSKTNKNKKATKVSGKKASVKKAPKKNVIPVLSKEVYRGLYFVISVLIVILAVLQMGFIGRFFDTLFKYLFGSFSYLIYIIIVATPIYYIMNKKLKTPAIIVILLILVDFLFQLIYIGNSDNNLLGFNDIYNNRVSSYGGGLLSYYPVKFLIYLLSYYGSLLVIISAIITVIFLYFNINHRELVLRIKHHIVNAFDKNEYIEDSLDDYQEEDDIIYDEYNSSNVNRENSNEQRYNKIKDKDLVVDIREFKEDEEFYDEEIIQRPSRKQPKLNKEHITVEEETVNEIVSEESYDNYQLPPVTLLNNPVKKQTITKGDVVEKSKILQSTFNNFGIEVKIVKAIVGPSITQFQILPTPGTKVSKIVNLSNDIALNLAAKDVRIEAPIPGKSLIGIEIPNTVNELVTMKEVFVNDEDNSPLSVALGKDVSGESIFTRIDKTPHLLIAGSTGSGKSVCVNTIITSILLKNKPDKVKLIMIDPKMVELSIYDGIPHLLTSVVTDPVKAADVLHKVVLEMENRYREFARARVRNMEGYNKIAAKDPDYKELPYIVVIIDELADLMMVSSKEVEESIARIAQKARAAGIHMIIATQRPSVDVITGVIKTNIPSRIAFAVSSSIDSRTILDKSGAETLLGKGDMLYLSADSSKPVRVQGAFLSDEEVEKVVDFVKSQSEAQYDPNMTPSEVSSQNGGTSGEDVDPLYKEVLLFIAKTQKASASLLQRRFKIGYNRAARIIDMLEEDGYIGPVDGSKPRKVFLEKEYAEDYE</sequence>
<comment type="subcellular location">
    <subcellularLocation>
        <location evidence="1">Membrane</location>
        <topology evidence="1">Multi-pass membrane protein</topology>
    </subcellularLocation>
</comment>
<dbReference type="InterPro" id="IPR027417">
    <property type="entry name" value="P-loop_NTPase"/>
</dbReference>
<dbReference type="Pfam" id="PF09397">
    <property type="entry name" value="FtsK_gamma"/>
    <property type="match status" value="1"/>
</dbReference>
<dbReference type="GO" id="GO:0005524">
    <property type="term" value="F:ATP binding"/>
    <property type="evidence" value="ECO:0007669"/>
    <property type="project" value="UniProtKB-UniRule"/>
</dbReference>
<evidence type="ECO:0000256" key="9">
    <source>
        <dbReference type="SAM" id="Phobius"/>
    </source>
</evidence>
<evidence type="ECO:0000313" key="12">
    <source>
        <dbReference type="Proteomes" id="UP000070355"/>
    </source>
</evidence>
<dbReference type="PANTHER" id="PTHR22683">
    <property type="entry name" value="SPORULATION PROTEIN RELATED"/>
    <property type="match status" value="1"/>
</dbReference>
<dbReference type="InterPro" id="IPR041027">
    <property type="entry name" value="FtsK_alpha"/>
</dbReference>
<keyword evidence="9" id="KW-0812">Transmembrane</keyword>